<feature type="region of interest" description="Disordered" evidence="3">
    <location>
        <begin position="119"/>
        <end position="191"/>
    </location>
</feature>
<dbReference type="PANTHER" id="PTHR24174">
    <property type="entry name" value="ANKYRIN REPEAT AND STERILE ALPHA MOTIF DOMAIN-CONTAINING PROTEIN 1"/>
    <property type="match status" value="1"/>
</dbReference>
<dbReference type="EMBL" id="CAHIKZ030000011">
    <property type="protein sequence ID" value="CAE1140309.1"/>
    <property type="molecule type" value="Genomic_DNA"/>
</dbReference>
<feature type="compositionally biased region" description="Low complexity" evidence="3">
    <location>
        <begin position="552"/>
        <end position="571"/>
    </location>
</feature>
<keyword evidence="1" id="KW-0677">Repeat</keyword>
<dbReference type="InterPro" id="IPR001660">
    <property type="entry name" value="SAM"/>
</dbReference>
<protein>
    <submittedName>
        <fullName evidence="5">CASKIN</fullName>
    </submittedName>
</protein>
<dbReference type="InterPro" id="IPR013761">
    <property type="entry name" value="SAM/pointed_sf"/>
</dbReference>
<feature type="region of interest" description="Disordered" evidence="3">
    <location>
        <begin position="634"/>
        <end position="736"/>
    </location>
</feature>
<dbReference type="InterPro" id="IPR035498">
    <property type="entry name" value="Caskin1/2_SAM_2"/>
</dbReference>
<dbReference type="Gene3D" id="1.10.150.50">
    <property type="entry name" value="Transcription Factor, Ets-1"/>
    <property type="match status" value="2"/>
</dbReference>
<dbReference type="Pfam" id="PF00536">
    <property type="entry name" value="SAM_1"/>
    <property type="match status" value="2"/>
</dbReference>
<feature type="compositionally biased region" description="Basic and acidic residues" evidence="3">
    <location>
        <begin position="415"/>
        <end position="429"/>
    </location>
</feature>
<keyword evidence="6" id="KW-1185">Reference proteome</keyword>
<dbReference type="AlphaFoldDB" id="A0A812AHW6"/>
<evidence type="ECO:0000313" key="5">
    <source>
        <dbReference type="EMBL" id="CAE1140309.1"/>
    </source>
</evidence>
<comment type="caution">
    <text evidence="5">The sequence shown here is derived from an EMBL/GenBank/DDBJ whole genome shotgun (WGS) entry which is preliminary data.</text>
</comment>
<dbReference type="OrthoDB" id="5314041at2759"/>
<feature type="region of interest" description="Disordered" evidence="3">
    <location>
        <begin position="390"/>
        <end position="449"/>
    </location>
</feature>
<dbReference type="PANTHER" id="PTHR24174:SF16">
    <property type="entry name" value="CASKIN-2"/>
    <property type="match status" value="1"/>
</dbReference>
<feature type="compositionally biased region" description="Polar residues" evidence="3">
    <location>
        <begin position="431"/>
        <end position="446"/>
    </location>
</feature>
<sequence>MPTISRMTPEDLTAIGITKPSHRKRLKADISRMNIYDGIPDYKPNDLLEWLKLLNMEQYYDTLLSQGYSTIDQLTEITWEDLEEIGIKKLGHQKKTILAIDRLKRIMAGSKRLSSLEQRSPYIEPLDPPAMNVSGNWSLDTVSTSSSESTLTRPKKSASGDSLSQHLASDHKDGSSGDHTPTSSSPGPHQPDLVAIQVKRSVSHSGSGEIPSIAESTDMTGQPITYQSFHIPNSNKRSSDLTEERFPGTNGQLIIEDTTNENVTRPSAAVSPRVMIKPKPVAKISAKSNRAREFSPESSSDKYDREVNPDNMKSFGALKQGQSFSPEHIYDQPVINAPKSPKPLVLPKPIGLTSGSSCQAQTAAFTNTNTSGAGIAANTDPSIYASAEQGFAPPTATKPKKVPPPPPPKRSNSMRNEERKYQLPNRKSEPATPSFNTLSKSLPNSSTHHEEFANCVKSLSERFGKNMDDNDAHDSSSNESDDFPPPPPPLAMDIITPRLHNYGIPSKGGRSGVDLGVNNPPSRVKKDSCPMLKEKPTFLMQKLSISEKVLEEGPSLTSSSSSGDRSLSESEMFVSKRKDSTLSMESNSSNSSVDSNTLPFANENIGTIKQKSAPATLLKPSVVHFSEELTASCTDDGASKFSTTENSTDLRTSTLGRKFQQRTFPASQTTNFSEDNEDEPPKRPPLPKKYEATASPLVPQRKPKLSVPTPTVTEPEKAPKPATKVPEEPTAETGNVLHDIDNMLQNLTEELDAMLEDQMMSLS</sequence>
<accession>A0A812AHW6</accession>
<dbReference type="Proteomes" id="UP000597762">
    <property type="component" value="Unassembled WGS sequence"/>
</dbReference>
<evidence type="ECO:0000259" key="4">
    <source>
        <dbReference type="PROSITE" id="PS50105"/>
    </source>
</evidence>
<evidence type="ECO:0000313" key="6">
    <source>
        <dbReference type="Proteomes" id="UP000597762"/>
    </source>
</evidence>
<feature type="region of interest" description="Disordered" evidence="3">
    <location>
        <begin position="463"/>
        <end position="529"/>
    </location>
</feature>
<dbReference type="CDD" id="cd09498">
    <property type="entry name" value="SAM_caskin1_2_repeat2"/>
    <property type="match status" value="1"/>
</dbReference>
<evidence type="ECO:0000256" key="3">
    <source>
        <dbReference type="SAM" id="MobiDB-lite"/>
    </source>
</evidence>
<evidence type="ECO:0000256" key="2">
    <source>
        <dbReference type="ARBA" id="ARBA00023043"/>
    </source>
</evidence>
<organism evidence="5 6">
    <name type="scientific">Acanthosepion pharaonis</name>
    <name type="common">Pharaoh cuttlefish</name>
    <name type="synonym">Sepia pharaonis</name>
    <dbReference type="NCBI Taxonomy" id="158019"/>
    <lineage>
        <taxon>Eukaryota</taxon>
        <taxon>Metazoa</taxon>
        <taxon>Spiralia</taxon>
        <taxon>Lophotrochozoa</taxon>
        <taxon>Mollusca</taxon>
        <taxon>Cephalopoda</taxon>
        <taxon>Coleoidea</taxon>
        <taxon>Decapodiformes</taxon>
        <taxon>Sepiida</taxon>
        <taxon>Sepiina</taxon>
        <taxon>Sepiidae</taxon>
        <taxon>Acanthosepion</taxon>
    </lineage>
</organism>
<feature type="compositionally biased region" description="Low complexity" evidence="3">
    <location>
        <begin position="138"/>
        <end position="152"/>
    </location>
</feature>
<gene>
    <name evidence="5" type="ORF">SPHA_542</name>
</gene>
<dbReference type="SMART" id="SM00454">
    <property type="entry name" value="SAM"/>
    <property type="match status" value="1"/>
</dbReference>
<keyword evidence="2" id="KW-0040">ANK repeat</keyword>
<dbReference type="InterPro" id="IPR033635">
    <property type="entry name" value="ANKS1/Caskin"/>
</dbReference>
<reference evidence="5" key="1">
    <citation type="submission" date="2021-01" db="EMBL/GenBank/DDBJ databases">
        <authorList>
            <person name="Li R."/>
            <person name="Bekaert M."/>
        </authorList>
    </citation>
    <scope>NUCLEOTIDE SEQUENCE</scope>
    <source>
        <strain evidence="5">Farmed</strain>
    </source>
</reference>
<dbReference type="SUPFAM" id="SSF47769">
    <property type="entry name" value="SAM/Pointed domain"/>
    <property type="match status" value="2"/>
</dbReference>
<proteinExistence type="predicted"/>
<feature type="compositionally biased region" description="Low complexity" evidence="3">
    <location>
        <begin position="581"/>
        <end position="596"/>
    </location>
</feature>
<feature type="compositionally biased region" description="Basic and acidic residues" evidence="3">
    <location>
        <begin position="237"/>
        <end position="246"/>
    </location>
</feature>
<feature type="compositionally biased region" description="Basic and acidic residues" evidence="3">
    <location>
        <begin position="290"/>
        <end position="307"/>
    </location>
</feature>
<feature type="compositionally biased region" description="Polar residues" evidence="3">
    <location>
        <begin position="177"/>
        <end position="187"/>
    </location>
</feature>
<feature type="region of interest" description="Disordered" evidence="3">
    <location>
        <begin position="224"/>
        <end position="246"/>
    </location>
</feature>
<evidence type="ECO:0000256" key="1">
    <source>
        <dbReference type="ARBA" id="ARBA00022737"/>
    </source>
</evidence>
<feature type="compositionally biased region" description="Polar residues" evidence="3">
    <location>
        <begin position="224"/>
        <end position="236"/>
    </location>
</feature>
<name>A0A812AHW6_ACAPH</name>
<feature type="compositionally biased region" description="Polar residues" evidence="3">
    <location>
        <begin position="640"/>
        <end position="673"/>
    </location>
</feature>
<feature type="region of interest" description="Disordered" evidence="3">
    <location>
        <begin position="550"/>
        <end position="597"/>
    </location>
</feature>
<feature type="compositionally biased region" description="Basic and acidic residues" evidence="3">
    <location>
        <begin position="463"/>
        <end position="476"/>
    </location>
</feature>
<feature type="region of interest" description="Disordered" evidence="3">
    <location>
        <begin position="200"/>
        <end position="219"/>
    </location>
</feature>
<feature type="region of interest" description="Disordered" evidence="3">
    <location>
        <begin position="283"/>
        <end position="307"/>
    </location>
</feature>
<feature type="domain" description="SAM" evidence="4">
    <location>
        <begin position="42"/>
        <end position="106"/>
    </location>
</feature>
<dbReference type="PROSITE" id="PS50105">
    <property type="entry name" value="SAM_DOMAIN"/>
    <property type="match status" value="1"/>
</dbReference>